<organism evidence="1 2">
    <name type="scientific">Phyllosticta citribraziliensis</name>
    <dbReference type="NCBI Taxonomy" id="989973"/>
    <lineage>
        <taxon>Eukaryota</taxon>
        <taxon>Fungi</taxon>
        <taxon>Dikarya</taxon>
        <taxon>Ascomycota</taxon>
        <taxon>Pezizomycotina</taxon>
        <taxon>Dothideomycetes</taxon>
        <taxon>Dothideomycetes incertae sedis</taxon>
        <taxon>Botryosphaeriales</taxon>
        <taxon>Phyllostictaceae</taxon>
        <taxon>Phyllosticta</taxon>
    </lineage>
</organism>
<proteinExistence type="predicted"/>
<gene>
    <name evidence="1" type="ORF">J3D65DRAFT_471784</name>
</gene>
<evidence type="ECO:0000313" key="2">
    <source>
        <dbReference type="Proteomes" id="UP001360953"/>
    </source>
</evidence>
<evidence type="ECO:0000313" key="1">
    <source>
        <dbReference type="EMBL" id="KAK7534095.1"/>
    </source>
</evidence>
<keyword evidence="2" id="KW-1185">Reference proteome</keyword>
<comment type="caution">
    <text evidence="1">The sequence shown here is derived from an EMBL/GenBank/DDBJ whole genome shotgun (WGS) entry which is preliminary data.</text>
</comment>
<dbReference type="Proteomes" id="UP001360953">
    <property type="component" value="Unassembled WGS sequence"/>
</dbReference>
<dbReference type="EMBL" id="JBBPEH010000009">
    <property type="protein sequence ID" value="KAK7534095.1"/>
    <property type="molecule type" value="Genomic_DNA"/>
</dbReference>
<sequence>MGELKFVHRRAARRDSLHEKEELPPTVQATARFLNRDPACLSGIRNLLSLQNLWLFTPYLPFPSKSDPFEPLGRALHAYHQEVRHTVYVPENGLTPTHLAFLQHAAAVVLVIFTNYPQERRRLPPVESLLKMDPAVARRRLAFRVGLLLPAWRMSGPALRSAGVASLKPSPQPFSLWRGNALSILLIPRQQGGYIGFFPTASLVNGVHSSHVTAPAYPVYFTYCLGSSRWFSVAFHGGLVL</sequence>
<name>A0ABR1LHD3_9PEZI</name>
<accession>A0ABR1LHD3</accession>
<protein>
    <submittedName>
        <fullName evidence="1">Uncharacterized protein</fullName>
    </submittedName>
</protein>
<reference evidence="1 2" key="1">
    <citation type="submission" date="2024-04" db="EMBL/GenBank/DDBJ databases">
        <title>Phyllosticta paracitricarpa is synonymous to the EU quarantine fungus P. citricarpa based on phylogenomic analyses.</title>
        <authorList>
            <consortium name="Lawrence Berkeley National Laboratory"/>
            <person name="Van ingen-buijs V.A."/>
            <person name="Van westerhoven A.C."/>
            <person name="Haridas S."/>
            <person name="Skiadas P."/>
            <person name="Martin F."/>
            <person name="Groenewald J.Z."/>
            <person name="Crous P.W."/>
            <person name="Seidl M.F."/>
        </authorList>
    </citation>
    <scope>NUCLEOTIDE SEQUENCE [LARGE SCALE GENOMIC DNA]</scope>
    <source>
        <strain evidence="1 2">CPC 17464</strain>
    </source>
</reference>
<dbReference type="RefSeq" id="XP_066653134.1">
    <property type="nucleotide sequence ID" value="XM_066796510.1"/>
</dbReference>
<dbReference type="GeneID" id="92029416"/>